<evidence type="ECO:0000256" key="5">
    <source>
        <dbReference type="ARBA" id="ARBA00023136"/>
    </source>
</evidence>
<dbReference type="GO" id="GO:0030001">
    <property type="term" value="P:metal ion transport"/>
    <property type="evidence" value="ECO:0007669"/>
    <property type="project" value="TreeGrafter"/>
</dbReference>
<dbReference type="PANTHER" id="PTHR11878">
    <property type="entry name" value="SODIUM/CALCIUM EXCHANGER"/>
    <property type="match status" value="1"/>
</dbReference>
<sequence length="117" mass="12943">MESKHNHSSDFVCPPEGLLLPIFDESGWKTGTRTILYFLGLMYSFIGIALVSNVFISSIERIAFATKKVPIKDRAHSSAMQYIEKPIWNPTVANLTVMALGTSAPEILLSVIEMIGK</sequence>
<evidence type="ECO:0000313" key="9">
    <source>
        <dbReference type="Proteomes" id="UP000270296"/>
    </source>
</evidence>
<keyword evidence="2 6" id="KW-0812">Transmembrane</keyword>
<dbReference type="EMBL" id="UZAM01007089">
    <property type="protein sequence ID" value="VDO96573.1"/>
    <property type="molecule type" value="Genomic_DNA"/>
</dbReference>
<comment type="subcellular location">
    <subcellularLocation>
        <location evidence="1">Membrane</location>
        <topology evidence="1">Multi-pass membrane protein</topology>
    </subcellularLocation>
</comment>
<feature type="transmembrane region" description="Helical" evidence="6">
    <location>
        <begin position="35"/>
        <end position="56"/>
    </location>
</feature>
<feature type="domain" description="Sodium/calcium exchanger membrane region" evidence="7">
    <location>
        <begin position="37"/>
        <end position="115"/>
    </location>
</feature>
<dbReference type="Pfam" id="PF01699">
    <property type="entry name" value="Na_Ca_ex"/>
    <property type="match status" value="1"/>
</dbReference>
<evidence type="ECO:0000256" key="4">
    <source>
        <dbReference type="ARBA" id="ARBA00023065"/>
    </source>
</evidence>
<name>A0A183IER3_9BILA</name>
<dbReference type="GO" id="GO:0016020">
    <property type="term" value="C:membrane"/>
    <property type="evidence" value="ECO:0007669"/>
    <property type="project" value="UniProtKB-SubCell"/>
</dbReference>
<accession>A0A183IER3</accession>
<dbReference type="OrthoDB" id="418484at2759"/>
<dbReference type="InterPro" id="IPR051171">
    <property type="entry name" value="CaCA"/>
</dbReference>
<dbReference type="PANTHER" id="PTHR11878:SF65">
    <property type="entry name" value="NA_CA-EXCHANGE PROTEIN, ISOFORM G"/>
    <property type="match status" value="1"/>
</dbReference>
<gene>
    <name evidence="8" type="ORF">SBAD_LOCUS2107</name>
</gene>
<keyword evidence="4" id="KW-0813">Transport</keyword>
<keyword evidence="4" id="KW-0406">Ion transport</keyword>
<reference evidence="10" key="1">
    <citation type="submission" date="2016-06" db="UniProtKB">
        <authorList>
            <consortium name="WormBaseParasite"/>
        </authorList>
    </citation>
    <scope>IDENTIFICATION</scope>
</reference>
<keyword evidence="9" id="KW-1185">Reference proteome</keyword>
<evidence type="ECO:0000256" key="6">
    <source>
        <dbReference type="SAM" id="Phobius"/>
    </source>
</evidence>
<evidence type="ECO:0000313" key="8">
    <source>
        <dbReference type="EMBL" id="VDO96573.1"/>
    </source>
</evidence>
<dbReference type="InterPro" id="IPR004837">
    <property type="entry name" value="NaCa_Exmemb"/>
</dbReference>
<evidence type="ECO:0000259" key="7">
    <source>
        <dbReference type="Pfam" id="PF01699"/>
    </source>
</evidence>
<reference evidence="8 9" key="2">
    <citation type="submission" date="2018-11" db="EMBL/GenBank/DDBJ databases">
        <authorList>
            <consortium name="Pathogen Informatics"/>
        </authorList>
    </citation>
    <scope>NUCLEOTIDE SEQUENCE [LARGE SCALE GENOMIC DNA]</scope>
</reference>
<dbReference type="WBParaSite" id="SBAD_0000221001-mRNA-1">
    <property type="protein sequence ID" value="SBAD_0000221001-mRNA-1"/>
    <property type="gene ID" value="SBAD_0000221001"/>
</dbReference>
<dbReference type="GO" id="GO:0055085">
    <property type="term" value="P:transmembrane transport"/>
    <property type="evidence" value="ECO:0007669"/>
    <property type="project" value="InterPro"/>
</dbReference>
<keyword evidence="5 6" id="KW-0472">Membrane</keyword>
<protein>
    <submittedName>
        <fullName evidence="10">Na_Ca_ex domain-containing protein</fullName>
    </submittedName>
</protein>
<dbReference type="AlphaFoldDB" id="A0A183IER3"/>
<organism evidence="10">
    <name type="scientific">Soboliphyme baturini</name>
    <dbReference type="NCBI Taxonomy" id="241478"/>
    <lineage>
        <taxon>Eukaryota</taxon>
        <taxon>Metazoa</taxon>
        <taxon>Ecdysozoa</taxon>
        <taxon>Nematoda</taxon>
        <taxon>Enoplea</taxon>
        <taxon>Dorylaimia</taxon>
        <taxon>Dioctophymatida</taxon>
        <taxon>Dioctophymatoidea</taxon>
        <taxon>Soboliphymatidae</taxon>
        <taxon>Soboliphyme</taxon>
    </lineage>
</organism>
<dbReference type="Proteomes" id="UP000270296">
    <property type="component" value="Unassembled WGS sequence"/>
</dbReference>
<evidence type="ECO:0000256" key="1">
    <source>
        <dbReference type="ARBA" id="ARBA00004141"/>
    </source>
</evidence>
<evidence type="ECO:0000313" key="10">
    <source>
        <dbReference type="WBParaSite" id="SBAD_0000221001-mRNA-1"/>
    </source>
</evidence>
<proteinExistence type="predicted"/>
<evidence type="ECO:0000256" key="2">
    <source>
        <dbReference type="ARBA" id="ARBA00022692"/>
    </source>
</evidence>
<evidence type="ECO:0000256" key="3">
    <source>
        <dbReference type="ARBA" id="ARBA00022989"/>
    </source>
</evidence>
<keyword evidence="3 6" id="KW-1133">Transmembrane helix</keyword>